<name>A0A812TRF7_9DINO</name>
<evidence type="ECO:0000256" key="2">
    <source>
        <dbReference type="SAM" id="MobiDB-lite"/>
    </source>
</evidence>
<accession>A0A812TRF7</accession>
<feature type="region of interest" description="Disordered" evidence="2">
    <location>
        <begin position="205"/>
        <end position="229"/>
    </location>
</feature>
<evidence type="ECO:0000313" key="4">
    <source>
        <dbReference type="Proteomes" id="UP000604046"/>
    </source>
</evidence>
<evidence type="ECO:0000256" key="1">
    <source>
        <dbReference type="SAM" id="Coils"/>
    </source>
</evidence>
<proteinExistence type="predicted"/>
<dbReference type="Proteomes" id="UP000604046">
    <property type="component" value="Unassembled WGS sequence"/>
</dbReference>
<organism evidence="3 4">
    <name type="scientific">Symbiodinium natans</name>
    <dbReference type="NCBI Taxonomy" id="878477"/>
    <lineage>
        <taxon>Eukaryota</taxon>
        <taxon>Sar</taxon>
        <taxon>Alveolata</taxon>
        <taxon>Dinophyceae</taxon>
        <taxon>Suessiales</taxon>
        <taxon>Symbiodiniaceae</taxon>
        <taxon>Symbiodinium</taxon>
    </lineage>
</organism>
<gene>
    <name evidence="3" type="ORF">SNAT2548_LOCUS30110</name>
</gene>
<dbReference type="AlphaFoldDB" id="A0A812TRF7"/>
<feature type="coiled-coil region" evidence="1">
    <location>
        <begin position="128"/>
        <end position="178"/>
    </location>
</feature>
<keyword evidence="4" id="KW-1185">Reference proteome</keyword>
<dbReference type="EMBL" id="CAJNDS010002592">
    <property type="protein sequence ID" value="CAE7537245.1"/>
    <property type="molecule type" value="Genomic_DNA"/>
</dbReference>
<keyword evidence="1" id="KW-0175">Coiled coil</keyword>
<comment type="caution">
    <text evidence="3">The sequence shown here is derived from an EMBL/GenBank/DDBJ whole genome shotgun (WGS) entry which is preliminary data.</text>
</comment>
<protein>
    <submittedName>
        <fullName evidence="3">Uncharacterized protein</fullName>
    </submittedName>
</protein>
<reference evidence="3" key="1">
    <citation type="submission" date="2021-02" db="EMBL/GenBank/DDBJ databases">
        <authorList>
            <person name="Dougan E. K."/>
            <person name="Rhodes N."/>
            <person name="Thang M."/>
            <person name="Chan C."/>
        </authorList>
    </citation>
    <scope>NUCLEOTIDE SEQUENCE</scope>
</reference>
<sequence>MEIQQKKRLISCLAYSRRISSRLGCSALTLSLTHALHDLAGSKSNKAGRCISLYCSLGLDCEDLSSGPDSGNQSGAPALENPGSRVFVADSNTFRGVPSEEVLLDKSSQTEERIFDEAQILAWTKDIEQTARRSMADLAQKLERMEQQWTILSDDQSLAHLQSRLAIMEQQHERLSASSPVDRANAGAISSERASLLRTDSLSRSSCSRYPATSASEPHSLQGLREAHAAQRRVLKQQRREARMQARRLDATHDADCTVVTETCTAGA</sequence>
<evidence type="ECO:0000313" key="3">
    <source>
        <dbReference type="EMBL" id="CAE7537245.1"/>
    </source>
</evidence>